<evidence type="ECO:0000256" key="2">
    <source>
        <dbReference type="ARBA" id="ARBA00022679"/>
    </source>
</evidence>
<feature type="region of interest" description="Disordered" evidence="5">
    <location>
        <begin position="504"/>
        <end position="531"/>
    </location>
</feature>
<dbReference type="EMBL" id="JAEFCI010002519">
    <property type="protein sequence ID" value="KAG5462180.1"/>
    <property type="molecule type" value="Genomic_DNA"/>
</dbReference>
<reference evidence="7 8" key="1">
    <citation type="journal article" name="Sci. Rep.">
        <title>Genome-scale phylogenetic analyses confirm Olpidium as the closest living zoosporic fungus to the non-flagellated, terrestrial fungi.</title>
        <authorList>
            <person name="Chang Y."/>
            <person name="Rochon D."/>
            <person name="Sekimoto S."/>
            <person name="Wang Y."/>
            <person name="Chovatia M."/>
            <person name="Sandor L."/>
            <person name="Salamov A."/>
            <person name="Grigoriev I.V."/>
            <person name="Stajich J.E."/>
            <person name="Spatafora J.W."/>
        </authorList>
    </citation>
    <scope>NUCLEOTIDE SEQUENCE [LARGE SCALE GENOMIC DNA]</scope>
    <source>
        <strain evidence="7">S191</strain>
    </source>
</reference>
<protein>
    <recommendedName>
        <fullName evidence="6">Deacetylase sirtuin-type domain-containing protein</fullName>
    </recommendedName>
</protein>
<proteinExistence type="inferred from homology"/>
<comment type="similarity">
    <text evidence="1">Belongs to the sirtuin family. Class I subfamily.</text>
</comment>
<keyword evidence="3" id="KW-0520">NAD</keyword>
<comment type="caution">
    <text evidence="4">Lacks conserved residue(s) required for the propagation of feature annotation.</text>
</comment>
<accession>A0A8H7ZZI3</accession>
<feature type="compositionally biased region" description="Basic residues" evidence="5">
    <location>
        <begin position="58"/>
        <end position="67"/>
    </location>
</feature>
<dbReference type="InterPro" id="IPR026590">
    <property type="entry name" value="Ssirtuin_cat_dom"/>
</dbReference>
<evidence type="ECO:0000313" key="7">
    <source>
        <dbReference type="EMBL" id="KAG5462180.1"/>
    </source>
</evidence>
<evidence type="ECO:0000256" key="1">
    <source>
        <dbReference type="ARBA" id="ARBA00006924"/>
    </source>
</evidence>
<dbReference type="PROSITE" id="PS50305">
    <property type="entry name" value="SIRTUIN"/>
    <property type="match status" value="1"/>
</dbReference>
<sequence>PRRREGESWARGGRHVRQREEEEEEEDEPRDPAVGAPAAEAWADGDCRPAEPLAAKQPRPRQPRQHRRAMLAMRGGHRFVPLGGKKGEVARLAPAVGHLRILGFSPESTRGRSSVAGTCSMPRFSESVLHPWLPRPLSPPPPTLTHPPFAPFCILLPLLGIAQKVLSCGYAVSQDETSAKLFFNFVGEFKELVDNASCTPTHLFLRKLDERGQLLRCYSQNIDCLEEQAGLATSFRDKISTTKEPEGENTKGPRLLAEQRKRATRRSAPESPRAVQLHGNLAKVVCTRCRTRRDFDATVISAFKSGLAPEGADCCEHESARSAAGLRPKGVGIMRPDVVLYNEFHPFGVSSVARFKNICLATCYQIRAPLRAAANSAARKSSSGQSPRKPLFRNADFAVRTRKNFYVRFRQERIGDISTADIRNRPDLLLVMGTSLKVPGVRRLIKEMSRAVRATQRGRTVLVNREPPADLGCWASVFDYLVLGDADAAVDAFEGKLDGLLRAPAEVPRGEEKGEDDDDFQTSRARPHVRMKSHLGGLARVVLEGGAEKFGANPQPVSPPPLPSGHG</sequence>
<keyword evidence="2" id="KW-0808">Transferase</keyword>
<feature type="region of interest" description="Disordered" evidence="5">
    <location>
        <begin position="1"/>
        <end position="67"/>
    </location>
</feature>
<dbReference type="GO" id="GO:0070403">
    <property type="term" value="F:NAD+ binding"/>
    <property type="evidence" value="ECO:0007669"/>
    <property type="project" value="InterPro"/>
</dbReference>
<feature type="domain" description="Deacetylase sirtuin-type" evidence="6">
    <location>
        <begin position="1"/>
        <end position="504"/>
    </location>
</feature>
<dbReference type="GO" id="GO:0005634">
    <property type="term" value="C:nucleus"/>
    <property type="evidence" value="ECO:0007669"/>
    <property type="project" value="TreeGrafter"/>
</dbReference>
<dbReference type="SUPFAM" id="SSF52467">
    <property type="entry name" value="DHS-like NAD/FAD-binding domain"/>
    <property type="match status" value="2"/>
</dbReference>
<dbReference type="GO" id="GO:0017136">
    <property type="term" value="F:histone deacetylase activity, NAD-dependent"/>
    <property type="evidence" value="ECO:0007669"/>
    <property type="project" value="TreeGrafter"/>
</dbReference>
<name>A0A8H7ZZI3_9FUNG</name>
<feature type="non-terminal residue" evidence="7">
    <location>
        <position position="567"/>
    </location>
</feature>
<dbReference type="InterPro" id="IPR029035">
    <property type="entry name" value="DHS-like_NAD/FAD-binding_dom"/>
</dbReference>
<feature type="region of interest" description="Disordered" evidence="5">
    <location>
        <begin position="546"/>
        <end position="567"/>
    </location>
</feature>
<feature type="compositionally biased region" description="Low complexity" evidence="5">
    <location>
        <begin position="32"/>
        <end position="44"/>
    </location>
</feature>
<evidence type="ECO:0000259" key="6">
    <source>
        <dbReference type="PROSITE" id="PS50305"/>
    </source>
</evidence>
<dbReference type="Gene3D" id="3.40.50.1220">
    <property type="entry name" value="TPP-binding domain"/>
    <property type="match status" value="2"/>
</dbReference>
<feature type="region of interest" description="Disordered" evidence="5">
    <location>
        <begin position="236"/>
        <end position="273"/>
    </location>
</feature>
<dbReference type="InterPro" id="IPR003000">
    <property type="entry name" value="Sirtuin"/>
</dbReference>
<feature type="compositionally biased region" description="Pro residues" evidence="5">
    <location>
        <begin position="556"/>
        <end position="567"/>
    </location>
</feature>
<keyword evidence="8" id="KW-1185">Reference proteome</keyword>
<organism evidence="7 8">
    <name type="scientific">Olpidium bornovanus</name>
    <dbReference type="NCBI Taxonomy" id="278681"/>
    <lineage>
        <taxon>Eukaryota</taxon>
        <taxon>Fungi</taxon>
        <taxon>Fungi incertae sedis</taxon>
        <taxon>Olpidiomycota</taxon>
        <taxon>Olpidiomycotina</taxon>
        <taxon>Olpidiomycetes</taxon>
        <taxon>Olpidiales</taxon>
        <taxon>Olpidiaceae</taxon>
        <taxon>Olpidium</taxon>
    </lineage>
</organism>
<dbReference type="Pfam" id="PF02146">
    <property type="entry name" value="SIR2"/>
    <property type="match status" value="1"/>
</dbReference>
<dbReference type="InterPro" id="IPR050134">
    <property type="entry name" value="NAD-dep_sirtuin_deacylases"/>
</dbReference>
<gene>
    <name evidence="7" type="ORF">BJ554DRAFT_5522</name>
</gene>
<dbReference type="AlphaFoldDB" id="A0A8H7ZZI3"/>
<comment type="caution">
    <text evidence="7">The sequence shown here is derived from an EMBL/GenBank/DDBJ whole genome shotgun (WGS) entry which is preliminary data.</text>
</comment>
<dbReference type="Proteomes" id="UP000673691">
    <property type="component" value="Unassembled WGS sequence"/>
</dbReference>
<evidence type="ECO:0000313" key="8">
    <source>
        <dbReference type="Proteomes" id="UP000673691"/>
    </source>
</evidence>
<dbReference type="PANTHER" id="PTHR11085:SF8">
    <property type="entry name" value="NAD-DEPENDENT HISTONE DEACETYLASE HST3"/>
    <property type="match status" value="1"/>
</dbReference>
<dbReference type="PANTHER" id="PTHR11085">
    <property type="entry name" value="NAD-DEPENDENT PROTEIN DEACYLASE SIRTUIN-5, MITOCHONDRIAL-RELATED"/>
    <property type="match status" value="1"/>
</dbReference>
<feature type="compositionally biased region" description="Basic and acidic residues" evidence="5">
    <location>
        <begin position="236"/>
        <end position="261"/>
    </location>
</feature>
<dbReference type="OrthoDB" id="2919105at2759"/>
<evidence type="ECO:0000256" key="3">
    <source>
        <dbReference type="ARBA" id="ARBA00023027"/>
    </source>
</evidence>
<evidence type="ECO:0000256" key="5">
    <source>
        <dbReference type="SAM" id="MobiDB-lite"/>
    </source>
</evidence>
<evidence type="ECO:0000256" key="4">
    <source>
        <dbReference type="PROSITE-ProRule" id="PRU00236"/>
    </source>
</evidence>
<feature type="non-terminal residue" evidence="7">
    <location>
        <position position="1"/>
    </location>
</feature>